<reference evidence="1" key="1">
    <citation type="submission" date="2021-02" db="EMBL/GenBank/DDBJ databases">
        <authorList>
            <person name="Dougan E. K."/>
            <person name="Rhodes N."/>
            <person name="Thang M."/>
            <person name="Chan C."/>
        </authorList>
    </citation>
    <scope>NUCLEOTIDE SEQUENCE</scope>
</reference>
<protein>
    <submittedName>
        <fullName evidence="1">Uncharacterized protein</fullName>
    </submittedName>
</protein>
<evidence type="ECO:0000313" key="1">
    <source>
        <dbReference type="EMBL" id="CAE7038790.1"/>
    </source>
</evidence>
<sequence>MKAFCQLRPAVPLSISGVIVALLCNSASLGLATRAPDSANETTALLQLHAGRSRAEGAKAPEALLKGAIHRAIEAFAGRLDDSECRRNQDVFDGFTNFMIIPKLGKKLRPSLNRFERRCGEELQRHAERSLAAASSFHELAKASQEIFYLHSFLGYRRDPLQAKLMDACRRIASSLDVDGDEDVERVLSKVYGTSLFLDYGHGLHFSWSHENASKAIMEFEDLVIHLFDKSVTGLNITECLGSRGWKLPNVYEDFMSVLRTKIRPYPDPQEMDTKVLYRTMYFVTHLVYFFSGFGLETLEGTARLELEPERRFLKAQGKGTGKGCFLVRCSGQKGGL</sequence>
<proteinExistence type="predicted"/>
<dbReference type="AlphaFoldDB" id="A0A812IH71"/>
<name>A0A812IH71_9DINO</name>
<dbReference type="EMBL" id="CAJNDS010000287">
    <property type="protein sequence ID" value="CAE7038790.1"/>
    <property type="molecule type" value="Genomic_DNA"/>
</dbReference>
<evidence type="ECO:0000313" key="2">
    <source>
        <dbReference type="Proteomes" id="UP000604046"/>
    </source>
</evidence>
<organism evidence="1 2">
    <name type="scientific">Symbiodinium natans</name>
    <dbReference type="NCBI Taxonomy" id="878477"/>
    <lineage>
        <taxon>Eukaryota</taxon>
        <taxon>Sar</taxon>
        <taxon>Alveolata</taxon>
        <taxon>Dinophyceae</taxon>
        <taxon>Suessiales</taxon>
        <taxon>Symbiodiniaceae</taxon>
        <taxon>Symbiodinium</taxon>
    </lineage>
</organism>
<comment type="caution">
    <text evidence="1">The sequence shown here is derived from an EMBL/GenBank/DDBJ whole genome shotgun (WGS) entry which is preliminary data.</text>
</comment>
<dbReference type="OrthoDB" id="427834at2759"/>
<dbReference type="Proteomes" id="UP000604046">
    <property type="component" value="Unassembled WGS sequence"/>
</dbReference>
<keyword evidence="2" id="KW-1185">Reference proteome</keyword>
<accession>A0A812IH71</accession>
<gene>
    <name evidence="1" type="ORF">SNAT2548_LOCUS4623</name>
</gene>